<evidence type="ECO:0000313" key="2">
    <source>
        <dbReference type="Proteomes" id="UP000800038"/>
    </source>
</evidence>
<dbReference type="Pfam" id="PF20174">
    <property type="entry name" value="DUF6540"/>
    <property type="match status" value="1"/>
</dbReference>
<protein>
    <submittedName>
        <fullName evidence="1">Uncharacterized protein</fullName>
    </submittedName>
</protein>
<dbReference type="EMBL" id="ML976023">
    <property type="protein sequence ID" value="KAF1943670.1"/>
    <property type="molecule type" value="Genomic_DNA"/>
</dbReference>
<organism evidence="1 2">
    <name type="scientific">Clathrospora elynae</name>
    <dbReference type="NCBI Taxonomy" id="706981"/>
    <lineage>
        <taxon>Eukaryota</taxon>
        <taxon>Fungi</taxon>
        <taxon>Dikarya</taxon>
        <taxon>Ascomycota</taxon>
        <taxon>Pezizomycotina</taxon>
        <taxon>Dothideomycetes</taxon>
        <taxon>Pleosporomycetidae</taxon>
        <taxon>Pleosporales</taxon>
        <taxon>Diademaceae</taxon>
        <taxon>Clathrospora</taxon>
    </lineage>
</organism>
<proteinExistence type="predicted"/>
<reference evidence="1" key="1">
    <citation type="journal article" date="2020" name="Stud. Mycol.">
        <title>101 Dothideomycetes genomes: a test case for predicting lifestyles and emergence of pathogens.</title>
        <authorList>
            <person name="Haridas S."/>
            <person name="Albert R."/>
            <person name="Binder M."/>
            <person name="Bloem J."/>
            <person name="Labutti K."/>
            <person name="Salamov A."/>
            <person name="Andreopoulos B."/>
            <person name="Baker S."/>
            <person name="Barry K."/>
            <person name="Bills G."/>
            <person name="Bluhm B."/>
            <person name="Cannon C."/>
            <person name="Castanera R."/>
            <person name="Culley D."/>
            <person name="Daum C."/>
            <person name="Ezra D."/>
            <person name="Gonzalez J."/>
            <person name="Henrissat B."/>
            <person name="Kuo A."/>
            <person name="Liang C."/>
            <person name="Lipzen A."/>
            <person name="Lutzoni F."/>
            <person name="Magnuson J."/>
            <person name="Mondo S."/>
            <person name="Nolan M."/>
            <person name="Ohm R."/>
            <person name="Pangilinan J."/>
            <person name="Park H.-J."/>
            <person name="Ramirez L."/>
            <person name="Alfaro M."/>
            <person name="Sun H."/>
            <person name="Tritt A."/>
            <person name="Yoshinaga Y."/>
            <person name="Zwiers L.-H."/>
            <person name="Turgeon B."/>
            <person name="Goodwin S."/>
            <person name="Spatafora J."/>
            <person name="Crous P."/>
            <person name="Grigoriev I."/>
        </authorList>
    </citation>
    <scope>NUCLEOTIDE SEQUENCE</scope>
    <source>
        <strain evidence="1">CBS 161.51</strain>
    </source>
</reference>
<dbReference type="AlphaFoldDB" id="A0A6A5SUU6"/>
<evidence type="ECO:0000313" key="1">
    <source>
        <dbReference type="EMBL" id="KAF1943670.1"/>
    </source>
</evidence>
<accession>A0A6A5SUU6</accession>
<dbReference type="OrthoDB" id="2999773at2759"/>
<keyword evidence="2" id="KW-1185">Reference proteome</keyword>
<dbReference type="InterPro" id="IPR046670">
    <property type="entry name" value="DUF6540"/>
</dbReference>
<sequence>MTRTVYLVIYNSPLFPAHWGLWIPSLNDPTVGKLLHAEGDAANGFEIVFKRNYALDATSRPHQSLPLAEVSDHHVVDVKGDGSRGSDSTAHDNLEQVLLSVPAPGASLVSSSSQGPRKRVQIQNCQTWLRAGVAALVQNGIMDQSALQTIDSAARN</sequence>
<gene>
    <name evidence="1" type="ORF">EJ02DRAFT_433041</name>
</gene>
<name>A0A6A5SUU6_9PLEO</name>
<dbReference type="Proteomes" id="UP000800038">
    <property type="component" value="Unassembled WGS sequence"/>
</dbReference>